<keyword evidence="4" id="KW-1185">Reference proteome</keyword>
<gene>
    <name evidence="3" type="ORF">BSAL_88890</name>
</gene>
<dbReference type="AlphaFoldDB" id="A0A0S4J9D0"/>
<reference evidence="4" key="1">
    <citation type="submission" date="2015-09" db="EMBL/GenBank/DDBJ databases">
        <authorList>
            <consortium name="Pathogen Informatics"/>
        </authorList>
    </citation>
    <scope>NUCLEOTIDE SEQUENCE [LARGE SCALE GENOMIC DNA]</scope>
    <source>
        <strain evidence="4">Lake Konstanz</strain>
    </source>
</reference>
<keyword evidence="2" id="KW-0812">Transmembrane</keyword>
<keyword evidence="2" id="KW-1133">Transmembrane helix</keyword>
<evidence type="ECO:0000313" key="3">
    <source>
        <dbReference type="EMBL" id="CUG84707.1"/>
    </source>
</evidence>
<evidence type="ECO:0000313" key="4">
    <source>
        <dbReference type="Proteomes" id="UP000051952"/>
    </source>
</evidence>
<dbReference type="VEuPathDB" id="TriTrypDB:BSAL_88890"/>
<sequence>MPTPGDYYRSMTRKDQADFVVAAGVTLCIGVVLLFFLFRWLNGRVNPPKGPIIPRRTVTIEPSRKVESDEATKQSQPKERRHIPKAAQASIVERGTRLLAENKVEEALACFLALLFSSVESEDKVLPTQLTECLRGVGQCYMALGKSELGVRFLQAERRVFEEMVVMAARPPGSGGSIPHRSIIASLLSKKGSETMPKRCYTLGEVADACTKLGHHDIALAYRVKAAALRQRVSGEPLDPESEEAAILAQSLNAFQTAKSESSLKSDLHNDFSSARTQLQSDVLHQVEQLQGSSTDNSVAAS</sequence>
<keyword evidence="2" id="KW-0472">Membrane</keyword>
<protein>
    <submittedName>
        <fullName evidence="3">Membrane-associated protein, putative</fullName>
    </submittedName>
</protein>
<dbReference type="Proteomes" id="UP000051952">
    <property type="component" value="Unassembled WGS sequence"/>
</dbReference>
<feature type="transmembrane region" description="Helical" evidence="2">
    <location>
        <begin position="20"/>
        <end position="41"/>
    </location>
</feature>
<accession>A0A0S4J9D0</accession>
<name>A0A0S4J9D0_BODSA</name>
<evidence type="ECO:0000256" key="2">
    <source>
        <dbReference type="SAM" id="Phobius"/>
    </source>
</evidence>
<feature type="region of interest" description="Disordered" evidence="1">
    <location>
        <begin position="63"/>
        <end position="82"/>
    </location>
</feature>
<evidence type="ECO:0000256" key="1">
    <source>
        <dbReference type="SAM" id="MobiDB-lite"/>
    </source>
</evidence>
<proteinExistence type="predicted"/>
<feature type="compositionally biased region" description="Basic and acidic residues" evidence="1">
    <location>
        <begin position="63"/>
        <end position="78"/>
    </location>
</feature>
<organism evidence="3 4">
    <name type="scientific">Bodo saltans</name>
    <name type="common">Flagellated protozoan</name>
    <dbReference type="NCBI Taxonomy" id="75058"/>
    <lineage>
        <taxon>Eukaryota</taxon>
        <taxon>Discoba</taxon>
        <taxon>Euglenozoa</taxon>
        <taxon>Kinetoplastea</taxon>
        <taxon>Metakinetoplastina</taxon>
        <taxon>Eubodonida</taxon>
        <taxon>Bodonidae</taxon>
        <taxon>Bodo</taxon>
    </lineage>
</organism>
<dbReference type="EMBL" id="CYKH01001126">
    <property type="protein sequence ID" value="CUG84707.1"/>
    <property type="molecule type" value="Genomic_DNA"/>
</dbReference>